<evidence type="ECO:0000313" key="2">
    <source>
        <dbReference type="EMBL" id="SES50407.1"/>
    </source>
</evidence>
<name>A0A1H9XXC1_9PSEU</name>
<dbReference type="Proteomes" id="UP000199028">
    <property type="component" value="Unassembled WGS sequence"/>
</dbReference>
<keyword evidence="1" id="KW-1133">Transmembrane helix</keyword>
<protein>
    <submittedName>
        <fullName evidence="2">Uncharacterized protein</fullName>
    </submittedName>
</protein>
<accession>A0A1H9XXC1</accession>
<feature type="transmembrane region" description="Helical" evidence="1">
    <location>
        <begin position="77"/>
        <end position="101"/>
    </location>
</feature>
<dbReference type="EMBL" id="FOFT01000020">
    <property type="protein sequence ID" value="SES50407.1"/>
    <property type="molecule type" value="Genomic_DNA"/>
</dbReference>
<organism evidence="2 3">
    <name type="scientific">Lentzea flaviverrucosa</name>
    <dbReference type="NCBI Taxonomy" id="200379"/>
    <lineage>
        <taxon>Bacteria</taxon>
        <taxon>Bacillati</taxon>
        <taxon>Actinomycetota</taxon>
        <taxon>Actinomycetes</taxon>
        <taxon>Pseudonocardiales</taxon>
        <taxon>Pseudonocardiaceae</taxon>
        <taxon>Lentzea</taxon>
    </lineage>
</organism>
<dbReference type="RefSeq" id="WP_143086993.1">
    <property type="nucleotide sequence ID" value="NZ_FOFT01000020.1"/>
</dbReference>
<evidence type="ECO:0000313" key="3">
    <source>
        <dbReference type="Proteomes" id="UP000199028"/>
    </source>
</evidence>
<proteinExistence type="predicted"/>
<dbReference type="AlphaFoldDB" id="A0A1H9XXC1"/>
<reference evidence="3" key="1">
    <citation type="submission" date="2016-10" db="EMBL/GenBank/DDBJ databases">
        <authorList>
            <person name="Varghese N."/>
            <person name="Submissions S."/>
        </authorList>
    </citation>
    <scope>NUCLEOTIDE SEQUENCE [LARGE SCALE GENOMIC DNA]</scope>
    <source>
        <strain evidence="3">CGMCC 4.578</strain>
    </source>
</reference>
<evidence type="ECO:0000256" key="1">
    <source>
        <dbReference type="SAM" id="Phobius"/>
    </source>
</evidence>
<keyword evidence="1" id="KW-0812">Transmembrane</keyword>
<keyword evidence="3" id="KW-1185">Reference proteome</keyword>
<gene>
    <name evidence="2" type="ORF">SAMN05216195_12038</name>
</gene>
<sequence length="111" mass="11689">MPVDTSGFSQRVLDAEQFLAVAEHRLEQQERLGIVFISAVEGEVDASFNSVFMIGPRARALLATFASRSGIALSRSASLFVPAPGLLAVLCGGAYLVAAFLEPHGLAAADR</sequence>
<keyword evidence="1" id="KW-0472">Membrane</keyword>